<dbReference type="OrthoDB" id="9779457at2"/>
<organism evidence="7 8">
    <name type="scientific">Brenneria goodwinii</name>
    <dbReference type="NCBI Taxonomy" id="1109412"/>
    <lineage>
        <taxon>Bacteria</taxon>
        <taxon>Pseudomonadati</taxon>
        <taxon>Pseudomonadota</taxon>
        <taxon>Gammaproteobacteria</taxon>
        <taxon>Enterobacterales</taxon>
        <taxon>Pectobacteriaceae</taxon>
        <taxon>Brenneria</taxon>
    </lineage>
</organism>
<name>A0A0G4K2E1_9GAMM</name>
<dbReference type="Gene3D" id="3.30.70.20">
    <property type="match status" value="2"/>
</dbReference>
<feature type="domain" description="4Fe-4S ferredoxin-type" evidence="6">
    <location>
        <begin position="2"/>
        <end position="22"/>
    </location>
</feature>
<dbReference type="CDD" id="cd10554">
    <property type="entry name" value="HycB_like"/>
    <property type="match status" value="1"/>
</dbReference>
<dbReference type="Proteomes" id="UP000044377">
    <property type="component" value="Unassembled WGS sequence"/>
</dbReference>
<evidence type="ECO:0000256" key="2">
    <source>
        <dbReference type="ARBA" id="ARBA00022723"/>
    </source>
</evidence>
<evidence type="ECO:0000256" key="3">
    <source>
        <dbReference type="ARBA" id="ARBA00022737"/>
    </source>
</evidence>
<dbReference type="GO" id="GO:0051539">
    <property type="term" value="F:4 iron, 4 sulfur cluster binding"/>
    <property type="evidence" value="ECO:0007669"/>
    <property type="project" value="UniProtKB-KW"/>
</dbReference>
<dbReference type="InterPro" id="IPR017900">
    <property type="entry name" value="4Fe4S_Fe_S_CS"/>
</dbReference>
<feature type="domain" description="4Fe-4S ferredoxin-type" evidence="6">
    <location>
        <begin position="79"/>
        <end position="108"/>
    </location>
</feature>
<keyword evidence="1" id="KW-0004">4Fe-4S</keyword>
<keyword evidence="8" id="KW-1185">Reference proteome</keyword>
<proteinExistence type="predicted"/>
<dbReference type="EMBL" id="CGIG01000001">
    <property type="protein sequence ID" value="CPR21409.1"/>
    <property type="molecule type" value="Genomic_DNA"/>
</dbReference>
<keyword evidence="2" id="KW-0479">Metal-binding</keyword>
<evidence type="ECO:0000259" key="6">
    <source>
        <dbReference type="PROSITE" id="PS51379"/>
    </source>
</evidence>
<dbReference type="STRING" id="1109412.BN1221_04869"/>
<dbReference type="AlphaFoldDB" id="A0A0G4K2E1"/>
<dbReference type="PANTHER" id="PTHR42859">
    <property type="entry name" value="OXIDOREDUCTASE"/>
    <property type="match status" value="1"/>
</dbReference>
<evidence type="ECO:0000256" key="4">
    <source>
        <dbReference type="ARBA" id="ARBA00023004"/>
    </source>
</evidence>
<evidence type="ECO:0000313" key="7">
    <source>
        <dbReference type="EMBL" id="CPR21409.1"/>
    </source>
</evidence>
<dbReference type="SUPFAM" id="SSF54862">
    <property type="entry name" value="4Fe-4S ferredoxins"/>
    <property type="match status" value="1"/>
</dbReference>
<dbReference type="PANTHER" id="PTHR42859:SF17">
    <property type="entry name" value="ELECTRON TRANSPORT PROTEIN HYDN-RELATED"/>
    <property type="match status" value="1"/>
</dbReference>
<accession>A0A0G4K2E1</accession>
<keyword evidence="3" id="KW-0677">Repeat</keyword>
<feature type="domain" description="4Fe-4S ferredoxin-type" evidence="6">
    <location>
        <begin position="123"/>
        <end position="156"/>
    </location>
</feature>
<dbReference type="Pfam" id="PF00037">
    <property type="entry name" value="Fer4"/>
    <property type="match status" value="1"/>
</dbReference>
<evidence type="ECO:0000256" key="5">
    <source>
        <dbReference type="ARBA" id="ARBA00023014"/>
    </source>
</evidence>
<gene>
    <name evidence="7" type="ORF">BN1221_04869</name>
</gene>
<dbReference type="PROSITE" id="PS51379">
    <property type="entry name" value="4FE4S_FER_2"/>
    <property type="match status" value="3"/>
</dbReference>
<dbReference type="RefSeq" id="WP_048639473.1">
    <property type="nucleotide sequence ID" value="NZ_CGIG01000001.1"/>
</dbReference>
<reference evidence="8" key="1">
    <citation type="submission" date="2015-01" db="EMBL/GenBank/DDBJ databases">
        <authorList>
            <person name="Paterson Steve"/>
        </authorList>
    </citation>
    <scope>NUCLEOTIDE SEQUENCE [LARGE SCALE GENOMIC DNA]</scope>
    <source>
        <strain evidence="8">OBR1</strain>
    </source>
</reference>
<dbReference type="InterPro" id="IPR017896">
    <property type="entry name" value="4Fe4S_Fe-S-bd"/>
</dbReference>
<evidence type="ECO:0000256" key="1">
    <source>
        <dbReference type="ARBA" id="ARBA00022485"/>
    </source>
</evidence>
<sequence length="180" mass="19452">MNRFVIADSRKCIGCRTCEIACVLAHSEGKTSSLSPEHFSPRLKVVKGLNISTTVQCRQCEDAPCATVCPNGAIIHADDCIKVQQEKCIGCKTCVVACPYGAMSVIVKPIARIGQYQALGQRIKAEAHKCDLCEGRAAGPACVEVCPMKALRLIGRDDIQAMIQQKQRRAALDEAAGMQF</sequence>
<keyword evidence="5" id="KW-0411">Iron-sulfur</keyword>
<dbReference type="InterPro" id="IPR050294">
    <property type="entry name" value="RnfB_subfamily"/>
</dbReference>
<dbReference type="GO" id="GO:0046872">
    <property type="term" value="F:metal ion binding"/>
    <property type="evidence" value="ECO:0007669"/>
    <property type="project" value="UniProtKB-KW"/>
</dbReference>
<protein>
    <submittedName>
        <fullName evidence="7">Electron transport protein HydN</fullName>
    </submittedName>
</protein>
<dbReference type="PROSITE" id="PS00198">
    <property type="entry name" value="4FE4S_FER_1"/>
    <property type="match status" value="1"/>
</dbReference>
<evidence type="ECO:0000313" key="8">
    <source>
        <dbReference type="Proteomes" id="UP000044377"/>
    </source>
</evidence>
<keyword evidence="4" id="KW-0408">Iron</keyword>